<dbReference type="Gene3D" id="3.40.50.2300">
    <property type="match status" value="2"/>
</dbReference>
<name>A0A7Y9J0L7_9ACTN</name>
<dbReference type="CDD" id="cd01392">
    <property type="entry name" value="HTH_LacI"/>
    <property type="match status" value="1"/>
</dbReference>
<evidence type="ECO:0000256" key="2">
    <source>
        <dbReference type="ARBA" id="ARBA00023125"/>
    </source>
</evidence>
<dbReference type="RefSeq" id="WP_218884968.1">
    <property type="nucleotide sequence ID" value="NZ_BAAAGN010000022.1"/>
</dbReference>
<dbReference type="SMART" id="SM00354">
    <property type="entry name" value="HTH_LACI"/>
    <property type="match status" value="1"/>
</dbReference>
<evidence type="ECO:0000259" key="4">
    <source>
        <dbReference type="PROSITE" id="PS50932"/>
    </source>
</evidence>
<dbReference type="AlphaFoldDB" id="A0A7Y9J0L7"/>
<dbReference type="Pfam" id="PF13377">
    <property type="entry name" value="Peripla_BP_3"/>
    <property type="match status" value="1"/>
</dbReference>
<evidence type="ECO:0000256" key="3">
    <source>
        <dbReference type="ARBA" id="ARBA00023163"/>
    </source>
</evidence>
<accession>A0A7Y9J0L7</accession>
<gene>
    <name evidence="5" type="ORF">BJ968_001957</name>
</gene>
<proteinExistence type="predicted"/>
<comment type="caution">
    <text evidence="5">The sequence shown here is derived from an EMBL/GenBank/DDBJ whole genome shotgun (WGS) entry which is preliminary data.</text>
</comment>
<dbReference type="InterPro" id="IPR000843">
    <property type="entry name" value="HTH_LacI"/>
</dbReference>
<dbReference type="InterPro" id="IPR028082">
    <property type="entry name" value="Peripla_BP_I"/>
</dbReference>
<dbReference type="GO" id="GO:0000976">
    <property type="term" value="F:transcription cis-regulatory region binding"/>
    <property type="evidence" value="ECO:0007669"/>
    <property type="project" value="TreeGrafter"/>
</dbReference>
<dbReference type="EMBL" id="JACCBB010000001">
    <property type="protein sequence ID" value="NYD22417.1"/>
    <property type="molecule type" value="Genomic_DNA"/>
</dbReference>
<evidence type="ECO:0000313" key="5">
    <source>
        <dbReference type="EMBL" id="NYD22417.1"/>
    </source>
</evidence>
<keyword evidence="1" id="KW-0805">Transcription regulation</keyword>
<organism evidence="5 6">
    <name type="scientific">Kineococcus aurantiacus</name>
    <dbReference type="NCBI Taxonomy" id="37633"/>
    <lineage>
        <taxon>Bacteria</taxon>
        <taxon>Bacillati</taxon>
        <taxon>Actinomycetota</taxon>
        <taxon>Actinomycetes</taxon>
        <taxon>Kineosporiales</taxon>
        <taxon>Kineosporiaceae</taxon>
        <taxon>Kineococcus</taxon>
    </lineage>
</organism>
<dbReference type="PROSITE" id="PS00356">
    <property type="entry name" value="HTH_LACI_1"/>
    <property type="match status" value="1"/>
</dbReference>
<sequence length="343" mass="36697">MSVDRSDRRPPAMSDVAKLAGVSHQTVSRVLNDHPNVKPVTRQRVQAAIAELGYRRNEAARALVTRRTGAIGVITENSPLHGPTMTLIAIENAARSQGTYVSVATVTRWEVATVRATLEHFLDQGVDGVVVIASHDEAVRAVEDYSRRLPVVMVGPGRVSGGIHAVAVDQWSGAGLAVGHLLDLGHRDVVHVSGPREWLDARARERGWRDAVLRAGLEPRDPLPGDWTASAGFGVGRALLAQRDVRPLPTAVFTANDQLALGLLHAFADAGVRVPQEVSVVGYDDVEGSEHFFPPLTTVRPDWAALGARCLERMTAAMEGEPAAAVLVGARLVPRASSGPARR</sequence>
<keyword evidence="2 5" id="KW-0238">DNA-binding</keyword>
<evidence type="ECO:0000313" key="6">
    <source>
        <dbReference type="Proteomes" id="UP000521922"/>
    </source>
</evidence>
<dbReference type="PANTHER" id="PTHR30146">
    <property type="entry name" value="LACI-RELATED TRANSCRIPTIONAL REPRESSOR"/>
    <property type="match status" value="1"/>
</dbReference>
<dbReference type="PANTHER" id="PTHR30146:SF109">
    <property type="entry name" value="HTH-TYPE TRANSCRIPTIONAL REGULATOR GALS"/>
    <property type="match status" value="1"/>
</dbReference>
<dbReference type="SUPFAM" id="SSF53822">
    <property type="entry name" value="Periplasmic binding protein-like I"/>
    <property type="match status" value="1"/>
</dbReference>
<dbReference type="Pfam" id="PF00356">
    <property type="entry name" value="LacI"/>
    <property type="match status" value="1"/>
</dbReference>
<dbReference type="CDD" id="cd01574">
    <property type="entry name" value="PBP1_LacI"/>
    <property type="match status" value="1"/>
</dbReference>
<keyword evidence="6" id="KW-1185">Reference proteome</keyword>
<dbReference type="GO" id="GO:0003700">
    <property type="term" value="F:DNA-binding transcription factor activity"/>
    <property type="evidence" value="ECO:0007669"/>
    <property type="project" value="TreeGrafter"/>
</dbReference>
<dbReference type="Proteomes" id="UP000521922">
    <property type="component" value="Unassembled WGS sequence"/>
</dbReference>
<dbReference type="InterPro" id="IPR046335">
    <property type="entry name" value="LacI/GalR-like_sensor"/>
</dbReference>
<evidence type="ECO:0000256" key="1">
    <source>
        <dbReference type="ARBA" id="ARBA00023015"/>
    </source>
</evidence>
<dbReference type="Gene3D" id="1.10.260.40">
    <property type="entry name" value="lambda repressor-like DNA-binding domains"/>
    <property type="match status" value="1"/>
</dbReference>
<keyword evidence="3" id="KW-0804">Transcription</keyword>
<dbReference type="PROSITE" id="PS50932">
    <property type="entry name" value="HTH_LACI_2"/>
    <property type="match status" value="1"/>
</dbReference>
<dbReference type="SUPFAM" id="SSF47413">
    <property type="entry name" value="lambda repressor-like DNA-binding domains"/>
    <property type="match status" value="1"/>
</dbReference>
<feature type="domain" description="HTH lacI-type" evidence="4">
    <location>
        <begin position="11"/>
        <end position="65"/>
    </location>
</feature>
<reference evidence="5 6" key="1">
    <citation type="submission" date="2020-07" db="EMBL/GenBank/DDBJ databases">
        <title>Sequencing the genomes of 1000 actinobacteria strains.</title>
        <authorList>
            <person name="Klenk H.-P."/>
        </authorList>
    </citation>
    <scope>NUCLEOTIDE SEQUENCE [LARGE SCALE GENOMIC DNA]</scope>
    <source>
        <strain evidence="5 6">DSM 7487</strain>
    </source>
</reference>
<protein>
    <submittedName>
        <fullName evidence="5">DNA-binding LacI/PurR family transcriptional regulator</fullName>
    </submittedName>
</protein>
<dbReference type="InterPro" id="IPR010982">
    <property type="entry name" value="Lambda_DNA-bd_dom_sf"/>
</dbReference>